<evidence type="ECO:0000313" key="3">
    <source>
        <dbReference type="Proteomes" id="UP000505355"/>
    </source>
</evidence>
<dbReference type="PROSITE" id="PS51352">
    <property type="entry name" value="THIOREDOXIN_2"/>
    <property type="match status" value="1"/>
</dbReference>
<dbReference type="Proteomes" id="UP000505355">
    <property type="component" value="Chromosome"/>
</dbReference>
<organism evidence="2 3">
    <name type="scientific">Mucilaginibacter mali</name>
    <dbReference type="NCBI Taxonomy" id="2740462"/>
    <lineage>
        <taxon>Bacteria</taxon>
        <taxon>Pseudomonadati</taxon>
        <taxon>Bacteroidota</taxon>
        <taxon>Sphingobacteriia</taxon>
        <taxon>Sphingobacteriales</taxon>
        <taxon>Sphingobacteriaceae</taxon>
        <taxon>Mucilaginibacter</taxon>
    </lineage>
</organism>
<name>A0A7D4TSJ6_9SPHI</name>
<dbReference type="InterPro" id="IPR017801">
    <property type="entry name" value="DUF3738"/>
</dbReference>
<dbReference type="KEGG" id="mmab:HQ865_24885"/>
<dbReference type="SUPFAM" id="SSF52833">
    <property type="entry name" value="Thioredoxin-like"/>
    <property type="match status" value="1"/>
</dbReference>
<sequence length="454" mass="51758">MKNKLLKLIAITIFSCFSRQLIAQKTTKLNFLEEIKVGTPFANHTFTKVAYYKSKNLSVSEFRGKWLIFDFWAYNCSGCINSFPKINKLQAMLKDIASFVMICPDTSANEITYKKYKNGLSLTMPCAFDNAVKGFSLPRYVFIDPSGIVRAYTPNISEDQMIHIIKGDDNDKSLRTYYTNDKTVLLGLRESGDDINSPYFLESWKNIDSSLKGRSLLAKWDNSHRTGQFGNLRGVGTDGDKFEILGANLNELYMIAYTGQGHVGVKDTLYGKFWPKPVLEVKDSILFADANTLYNYSQKVLIQDANYSFKTHIMREDLYRYFGFNVTIETRKMPYWKLVTLNTKFKNIINDSLVTGTGAQREIPSSKELISTRYGLSKTVALISKINDLPVFNETGLDDFVSFKLEIDIDLLKGEKDTDSILGYFQKKYGLNLVKGEKEIRVLVIRDKKADFAN</sequence>
<reference evidence="2 3" key="1">
    <citation type="submission" date="2020-05" db="EMBL/GenBank/DDBJ databases">
        <title>Mucilaginibacter mali sp. nov.</title>
        <authorList>
            <person name="Kim H.S."/>
            <person name="Lee K.C."/>
            <person name="Suh M.K."/>
            <person name="Kim J.-S."/>
            <person name="Han K.-I."/>
            <person name="Eom M.K."/>
            <person name="Shin Y.K."/>
            <person name="Lee J.-S."/>
        </authorList>
    </citation>
    <scope>NUCLEOTIDE SEQUENCE [LARGE SCALE GENOMIC DNA]</scope>
    <source>
        <strain evidence="2 3">G2-14</strain>
    </source>
</reference>
<dbReference type="PANTHER" id="PTHR42852">
    <property type="entry name" value="THIOL:DISULFIDE INTERCHANGE PROTEIN DSBE"/>
    <property type="match status" value="1"/>
</dbReference>
<dbReference type="PANTHER" id="PTHR42852:SF13">
    <property type="entry name" value="PROTEIN DIPZ"/>
    <property type="match status" value="1"/>
</dbReference>
<evidence type="ECO:0000313" key="2">
    <source>
        <dbReference type="EMBL" id="QKJ32854.1"/>
    </source>
</evidence>
<dbReference type="GO" id="GO:0016491">
    <property type="term" value="F:oxidoreductase activity"/>
    <property type="evidence" value="ECO:0007669"/>
    <property type="project" value="InterPro"/>
</dbReference>
<dbReference type="CDD" id="cd02966">
    <property type="entry name" value="TlpA_like_family"/>
    <property type="match status" value="1"/>
</dbReference>
<dbReference type="Pfam" id="PF00578">
    <property type="entry name" value="AhpC-TSA"/>
    <property type="match status" value="1"/>
</dbReference>
<feature type="domain" description="Thioredoxin" evidence="1">
    <location>
        <begin position="35"/>
        <end position="170"/>
    </location>
</feature>
<dbReference type="InterPro" id="IPR013766">
    <property type="entry name" value="Thioredoxin_domain"/>
</dbReference>
<proteinExistence type="predicted"/>
<dbReference type="AlphaFoldDB" id="A0A7D4TSJ6"/>
<dbReference type="GO" id="GO:0016209">
    <property type="term" value="F:antioxidant activity"/>
    <property type="evidence" value="ECO:0007669"/>
    <property type="project" value="InterPro"/>
</dbReference>
<evidence type="ECO:0000259" key="1">
    <source>
        <dbReference type="PROSITE" id="PS51352"/>
    </source>
</evidence>
<dbReference type="InterPro" id="IPR000866">
    <property type="entry name" value="AhpC/TSA"/>
</dbReference>
<dbReference type="RefSeq" id="WP_173417499.1">
    <property type="nucleotide sequence ID" value="NZ_CP054139.1"/>
</dbReference>
<dbReference type="InterPro" id="IPR036249">
    <property type="entry name" value="Thioredoxin-like_sf"/>
</dbReference>
<gene>
    <name evidence="2" type="ORF">HQ865_24885</name>
</gene>
<dbReference type="InterPro" id="IPR050553">
    <property type="entry name" value="Thioredoxin_ResA/DsbE_sf"/>
</dbReference>
<dbReference type="Gene3D" id="3.40.30.10">
    <property type="entry name" value="Glutaredoxin"/>
    <property type="match status" value="1"/>
</dbReference>
<accession>A0A7D4TSJ6</accession>
<dbReference type="EMBL" id="CP054139">
    <property type="protein sequence ID" value="QKJ32854.1"/>
    <property type="molecule type" value="Genomic_DNA"/>
</dbReference>
<keyword evidence="3" id="KW-1185">Reference proteome</keyword>
<dbReference type="Pfam" id="PF12543">
    <property type="entry name" value="DUF3738"/>
    <property type="match status" value="1"/>
</dbReference>
<protein>
    <submittedName>
        <fullName evidence="2">TlpA family protein disulfide reductase</fullName>
    </submittedName>
</protein>